<organism evidence="1 2">
    <name type="scientific">Nephila pilipes</name>
    <name type="common">Giant wood spider</name>
    <name type="synonym">Nephila maculata</name>
    <dbReference type="NCBI Taxonomy" id="299642"/>
    <lineage>
        <taxon>Eukaryota</taxon>
        <taxon>Metazoa</taxon>
        <taxon>Ecdysozoa</taxon>
        <taxon>Arthropoda</taxon>
        <taxon>Chelicerata</taxon>
        <taxon>Arachnida</taxon>
        <taxon>Araneae</taxon>
        <taxon>Araneomorphae</taxon>
        <taxon>Entelegynae</taxon>
        <taxon>Araneoidea</taxon>
        <taxon>Nephilidae</taxon>
        <taxon>Nephila</taxon>
    </lineage>
</organism>
<gene>
    <name evidence="1" type="ORF">NPIL_677741</name>
</gene>
<evidence type="ECO:0000313" key="2">
    <source>
        <dbReference type="Proteomes" id="UP000887013"/>
    </source>
</evidence>
<dbReference type="SUPFAM" id="SSF81321">
    <property type="entry name" value="Family A G protein-coupled receptor-like"/>
    <property type="match status" value="1"/>
</dbReference>
<accession>A0A8X6PFY1</accession>
<dbReference type="AlphaFoldDB" id="A0A8X6PFY1"/>
<keyword evidence="2" id="KW-1185">Reference proteome</keyword>
<dbReference type="EMBL" id="BMAW01116069">
    <property type="protein sequence ID" value="GFT68996.1"/>
    <property type="molecule type" value="Genomic_DNA"/>
</dbReference>
<proteinExistence type="predicted"/>
<sequence>MFLSYGNCAVSPILYAVLCEQFRRSIWNILKRIPRQFRRSSTCQKLRSALIYILEWNTSEGRDNDIELPSREYELIN</sequence>
<dbReference type="Proteomes" id="UP000887013">
    <property type="component" value="Unassembled WGS sequence"/>
</dbReference>
<comment type="caution">
    <text evidence="1">The sequence shown here is derived from an EMBL/GenBank/DDBJ whole genome shotgun (WGS) entry which is preliminary data.</text>
</comment>
<evidence type="ECO:0000313" key="1">
    <source>
        <dbReference type="EMBL" id="GFT68996.1"/>
    </source>
</evidence>
<name>A0A8X6PFY1_NEPPI</name>
<dbReference type="Gene3D" id="1.20.1070.10">
    <property type="entry name" value="Rhodopsin 7-helix transmembrane proteins"/>
    <property type="match status" value="1"/>
</dbReference>
<protein>
    <submittedName>
        <fullName evidence="1">Uncharacterized protein</fullName>
    </submittedName>
</protein>
<reference evidence="1" key="1">
    <citation type="submission" date="2020-08" db="EMBL/GenBank/DDBJ databases">
        <title>Multicomponent nature underlies the extraordinary mechanical properties of spider dragline silk.</title>
        <authorList>
            <person name="Kono N."/>
            <person name="Nakamura H."/>
            <person name="Mori M."/>
            <person name="Yoshida Y."/>
            <person name="Ohtoshi R."/>
            <person name="Malay A.D."/>
            <person name="Moran D.A.P."/>
            <person name="Tomita M."/>
            <person name="Numata K."/>
            <person name="Arakawa K."/>
        </authorList>
    </citation>
    <scope>NUCLEOTIDE SEQUENCE</scope>
</reference>